<keyword evidence="3" id="KW-1185">Reference proteome</keyword>
<protein>
    <recommendedName>
        <fullName evidence="4">CXXC-20-CXXC protein</fullName>
    </recommendedName>
</protein>
<keyword evidence="1" id="KW-1133">Transmembrane helix</keyword>
<dbReference type="OrthoDB" id="2418141at2"/>
<keyword evidence="1" id="KW-0812">Transmembrane</keyword>
<evidence type="ECO:0008006" key="4">
    <source>
        <dbReference type="Google" id="ProtNLM"/>
    </source>
</evidence>
<proteinExistence type="predicted"/>
<organism evidence="2 3">
    <name type="scientific">Salinicoccus hispanicus</name>
    <dbReference type="NCBI Taxonomy" id="157225"/>
    <lineage>
        <taxon>Bacteria</taxon>
        <taxon>Bacillati</taxon>
        <taxon>Bacillota</taxon>
        <taxon>Bacilli</taxon>
        <taxon>Bacillales</taxon>
        <taxon>Staphylococcaceae</taxon>
        <taxon>Salinicoccus</taxon>
    </lineage>
</organism>
<evidence type="ECO:0000256" key="1">
    <source>
        <dbReference type="SAM" id="Phobius"/>
    </source>
</evidence>
<dbReference type="RefSeq" id="WP_160656676.1">
    <property type="nucleotide sequence ID" value="NZ_JBHRWU010000001.1"/>
</dbReference>
<dbReference type="EMBL" id="WUUK01000004">
    <property type="protein sequence ID" value="MXQ51667.1"/>
    <property type="molecule type" value="Genomic_DNA"/>
</dbReference>
<feature type="transmembrane region" description="Helical" evidence="1">
    <location>
        <begin position="71"/>
        <end position="88"/>
    </location>
</feature>
<dbReference type="AlphaFoldDB" id="A0A6N8U305"/>
<sequence>MTRCQNCGEKWTFEEKLKESFKFTFDRHMTCPHCQSKQYQTHRHRKISALISFLMVLAMFIPSFLSAPWQVYVTTVVTVVPVAFFLMVHTYELSNTDEGDFWHE</sequence>
<dbReference type="Proteomes" id="UP000436284">
    <property type="component" value="Unassembled WGS sequence"/>
</dbReference>
<accession>A0A6N8U305</accession>
<evidence type="ECO:0000313" key="3">
    <source>
        <dbReference type="Proteomes" id="UP000436284"/>
    </source>
</evidence>
<gene>
    <name evidence="2" type="ORF">GQ671_10370</name>
</gene>
<keyword evidence="1" id="KW-0472">Membrane</keyword>
<feature type="transmembrane region" description="Helical" evidence="1">
    <location>
        <begin position="47"/>
        <end position="65"/>
    </location>
</feature>
<comment type="caution">
    <text evidence="2">The sequence shown here is derived from an EMBL/GenBank/DDBJ whole genome shotgun (WGS) entry which is preliminary data.</text>
</comment>
<name>A0A6N8U305_9STAP</name>
<dbReference type="InterPro" id="IPR026369">
    <property type="entry name" value="CxxC_20_CxxC"/>
</dbReference>
<reference evidence="2 3" key="1">
    <citation type="submission" date="2019-12" db="EMBL/GenBank/DDBJ databases">
        <title>Salinicoccus cyprini sp. nov., isolated from gastro-intestinal tract of mirror carp, Cyprinus carpio var. specularis, collected from Gobind Sagar Reservoir, Himachal Pradesh, India.</title>
        <authorList>
            <person name="Talwar C."/>
            <person name="Singh A.K."/>
            <person name="Lal R."/>
            <person name="Negi R.K."/>
        </authorList>
    </citation>
    <scope>NUCLEOTIDE SEQUENCE [LARGE SCALE GENOMIC DNA]</scope>
    <source>
        <strain evidence="2 3">J-82</strain>
    </source>
</reference>
<dbReference type="NCBIfam" id="TIGR04104">
    <property type="entry name" value="cxxc_20_cxxc"/>
    <property type="match status" value="1"/>
</dbReference>
<evidence type="ECO:0000313" key="2">
    <source>
        <dbReference type="EMBL" id="MXQ51667.1"/>
    </source>
</evidence>